<dbReference type="Pfam" id="PF01910">
    <property type="entry name" value="Thiamine_BP"/>
    <property type="match status" value="1"/>
</dbReference>
<dbReference type="Proteomes" id="UP000070442">
    <property type="component" value="Unassembled WGS sequence"/>
</dbReference>
<protein>
    <recommendedName>
        <fullName evidence="2">Thiamine-binding protein domain-containing protein</fullName>
    </recommendedName>
</protein>
<dbReference type="SUPFAM" id="SSF89957">
    <property type="entry name" value="MTH1187/YkoF-like"/>
    <property type="match status" value="1"/>
</dbReference>
<proteinExistence type="inferred from homology"/>
<dbReference type="InterPro" id="IPR029756">
    <property type="entry name" value="MTH1187/YkoF-like"/>
</dbReference>
<feature type="domain" description="Thiamine-binding protein" evidence="2">
    <location>
        <begin position="19"/>
        <end position="112"/>
    </location>
</feature>
<name>A0A134AHN4_9FIRM</name>
<dbReference type="Gene3D" id="3.30.70.930">
    <property type="match status" value="1"/>
</dbReference>
<comment type="caution">
    <text evidence="3">The sequence shown here is derived from an EMBL/GenBank/DDBJ whole genome shotgun (WGS) entry which is preliminary data.</text>
</comment>
<accession>A0A134AHN4</accession>
<dbReference type="PANTHER" id="PTHR33777">
    <property type="entry name" value="UPF0045 PROTEIN ECM15"/>
    <property type="match status" value="1"/>
</dbReference>
<dbReference type="AlphaFoldDB" id="A0A134AHN4"/>
<comment type="similarity">
    <text evidence="1">Belongs to the UPF0045 family.</text>
</comment>
<reference evidence="4" key="1">
    <citation type="submission" date="2016-01" db="EMBL/GenBank/DDBJ databases">
        <authorList>
            <person name="Mitreva M."/>
            <person name="Pepin K.H."/>
            <person name="Mihindukulasuriya K.A."/>
            <person name="Fulton R."/>
            <person name="Fronick C."/>
            <person name="O'Laughlin M."/>
            <person name="Miner T."/>
            <person name="Herter B."/>
            <person name="Rosa B.A."/>
            <person name="Cordes M."/>
            <person name="Tomlinson C."/>
            <person name="Wollam A."/>
            <person name="Palsikar V.B."/>
            <person name="Mardis E.R."/>
            <person name="Wilson R.K."/>
        </authorList>
    </citation>
    <scope>NUCLEOTIDE SEQUENCE [LARGE SCALE GENOMIC DNA]</scope>
    <source>
        <strain evidence="4">DNF00729</strain>
    </source>
</reference>
<dbReference type="InterPro" id="IPR051614">
    <property type="entry name" value="UPF0045_domain"/>
</dbReference>
<gene>
    <name evidence="3" type="ORF">HMPREF1863_00690</name>
</gene>
<evidence type="ECO:0000256" key="1">
    <source>
        <dbReference type="ARBA" id="ARBA00010272"/>
    </source>
</evidence>
<evidence type="ECO:0000259" key="2">
    <source>
        <dbReference type="Pfam" id="PF01910"/>
    </source>
</evidence>
<organism evidence="3 4">
    <name type="scientific">Aedoeadaptatus coxii</name>
    <dbReference type="NCBI Taxonomy" id="755172"/>
    <lineage>
        <taxon>Bacteria</taxon>
        <taxon>Bacillati</taxon>
        <taxon>Bacillota</taxon>
        <taxon>Tissierellia</taxon>
        <taxon>Tissierellales</taxon>
        <taxon>Peptoniphilaceae</taxon>
        <taxon>Aedoeadaptatus</taxon>
    </lineage>
</organism>
<dbReference type="EMBL" id="LSDG01000022">
    <property type="protein sequence ID" value="KXB67216.1"/>
    <property type="molecule type" value="Genomic_DNA"/>
</dbReference>
<dbReference type="GO" id="GO:0005829">
    <property type="term" value="C:cytosol"/>
    <property type="evidence" value="ECO:0007669"/>
    <property type="project" value="TreeGrafter"/>
</dbReference>
<dbReference type="InterPro" id="IPR002767">
    <property type="entry name" value="Thiamine_BP"/>
</dbReference>
<dbReference type="PATRIC" id="fig|755172.3.peg.661"/>
<dbReference type="STRING" id="755172.HMPREF1863_00690"/>
<evidence type="ECO:0000313" key="4">
    <source>
        <dbReference type="Proteomes" id="UP000070442"/>
    </source>
</evidence>
<dbReference type="PANTHER" id="PTHR33777:SF1">
    <property type="entry name" value="UPF0045 PROTEIN ECM15"/>
    <property type="match status" value="1"/>
</dbReference>
<sequence length="112" mass="12372">MRANASAFFVKGDIMKASMAIQVLPVCQGGTKEVVRIVDEVIKVIQDSGLHYVVAPFETTVEGDSMDEIIELLRKCEAKVMEEGADSVYCYVKLSHGKESILSIDEKIGKYQ</sequence>
<keyword evidence="4" id="KW-1185">Reference proteome</keyword>
<evidence type="ECO:0000313" key="3">
    <source>
        <dbReference type="EMBL" id="KXB67216.1"/>
    </source>
</evidence>